<dbReference type="Proteomes" id="UP000777265">
    <property type="component" value="Unassembled WGS sequence"/>
</dbReference>
<evidence type="ECO:0000259" key="2">
    <source>
        <dbReference type="Pfam" id="PF04892"/>
    </source>
</evidence>
<feature type="transmembrane region" description="Helical" evidence="1">
    <location>
        <begin position="121"/>
        <end position="138"/>
    </location>
</feature>
<accession>A0A351U1H7</accession>
<evidence type="ECO:0000313" key="4">
    <source>
        <dbReference type="Proteomes" id="UP000777265"/>
    </source>
</evidence>
<feature type="domain" description="VanZ-like" evidence="2">
    <location>
        <begin position="28"/>
        <end position="138"/>
    </location>
</feature>
<reference evidence="3" key="1">
    <citation type="journal article" date="2020" name="Biotechnol. Biofuels">
        <title>New insights from the biogas microbiome by comprehensive genome-resolved metagenomics of nearly 1600 species originating from multiple anaerobic digesters.</title>
        <authorList>
            <person name="Campanaro S."/>
            <person name="Treu L."/>
            <person name="Rodriguez-R L.M."/>
            <person name="Kovalovszki A."/>
            <person name="Ziels R.M."/>
            <person name="Maus I."/>
            <person name="Zhu X."/>
            <person name="Kougias P.G."/>
            <person name="Basile A."/>
            <person name="Luo G."/>
            <person name="Schluter A."/>
            <person name="Konstantinidis K.T."/>
            <person name="Angelidaki I."/>
        </authorList>
    </citation>
    <scope>NUCLEOTIDE SEQUENCE</scope>
    <source>
        <strain evidence="3">AS06rmzACSIP_7</strain>
    </source>
</reference>
<sequence length="147" mass="17057">MNQTNPTHIPPHTPDTAATAWKQFYRYWLPILCWMGLIFYLSSRTGSPLLDLGVHDFFIKKTAHVAEYALLYLLLFRALHSRIHGPNARSKAFFYSAVIAILYAASDEYHQTFVPLREGKLRDVLIDTFGIFLMYFFLRKGLLKAQK</sequence>
<feature type="transmembrane region" description="Helical" evidence="1">
    <location>
        <begin position="24"/>
        <end position="42"/>
    </location>
</feature>
<name>A0A351U1H7_9BACT</name>
<keyword evidence="1" id="KW-1133">Transmembrane helix</keyword>
<comment type="caution">
    <text evidence="3">The sequence shown here is derived from an EMBL/GenBank/DDBJ whole genome shotgun (WGS) entry which is preliminary data.</text>
</comment>
<dbReference type="Pfam" id="PF04892">
    <property type="entry name" value="VanZ"/>
    <property type="match status" value="1"/>
</dbReference>
<protein>
    <submittedName>
        <fullName evidence="3">VanZ family protein</fullName>
    </submittedName>
</protein>
<proteinExistence type="predicted"/>
<organism evidence="3 4">
    <name type="scientific">Syntrophorhabdus aromaticivorans</name>
    <dbReference type="NCBI Taxonomy" id="328301"/>
    <lineage>
        <taxon>Bacteria</taxon>
        <taxon>Pseudomonadati</taxon>
        <taxon>Thermodesulfobacteriota</taxon>
        <taxon>Syntrophorhabdia</taxon>
        <taxon>Syntrophorhabdales</taxon>
        <taxon>Syntrophorhabdaceae</taxon>
        <taxon>Syntrophorhabdus</taxon>
    </lineage>
</organism>
<keyword evidence="1" id="KW-0472">Membrane</keyword>
<gene>
    <name evidence="3" type="primary">vanZ</name>
    <name evidence="3" type="ORF">GXY80_10670</name>
</gene>
<keyword evidence="1" id="KW-0812">Transmembrane</keyword>
<dbReference type="NCBIfam" id="NF037970">
    <property type="entry name" value="vanZ_1"/>
    <property type="match status" value="1"/>
</dbReference>
<dbReference type="STRING" id="909663.GCA_000512235_01982"/>
<evidence type="ECO:0000313" key="3">
    <source>
        <dbReference type="EMBL" id="NLW35927.1"/>
    </source>
</evidence>
<feature type="transmembrane region" description="Helical" evidence="1">
    <location>
        <begin position="92"/>
        <end position="109"/>
    </location>
</feature>
<dbReference type="InterPro" id="IPR006976">
    <property type="entry name" value="VanZ-like"/>
</dbReference>
<feature type="transmembrane region" description="Helical" evidence="1">
    <location>
        <begin position="62"/>
        <end position="80"/>
    </location>
</feature>
<dbReference type="AlphaFoldDB" id="A0A351U1H7"/>
<evidence type="ECO:0000256" key="1">
    <source>
        <dbReference type="SAM" id="Phobius"/>
    </source>
</evidence>
<reference evidence="3" key="2">
    <citation type="submission" date="2020-01" db="EMBL/GenBank/DDBJ databases">
        <authorList>
            <person name="Campanaro S."/>
        </authorList>
    </citation>
    <scope>NUCLEOTIDE SEQUENCE</scope>
    <source>
        <strain evidence="3">AS06rmzACSIP_7</strain>
    </source>
</reference>
<dbReference type="EMBL" id="JAAYEE010000182">
    <property type="protein sequence ID" value="NLW35927.1"/>
    <property type="molecule type" value="Genomic_DNA"/>
</dbReference>